<sequence length="64" mass="7377">MATQMQNIYCTKFFILSIYGWILVASLSGDTADFKHICEHQESCRKCITASPQCFWCTKEVSVY</sequence>
<feature type="chain" id="PRO_5005583167" description="Integrin beta N-terminal domain-containing protein" evidence="1">
    <location>
        <begin position="27"/>
        <end position="64"/>
    </location>
</feature>
<protein>
    <recommendedName>
        <fullName evidence="2">Integrin beta N-terminal domain-containing protein</fullName>
    </recommendedName>
</protein>
<keyword evidence="1" id="KW-0732">Signal</keyword>
<proteinExistence type="predicted"/>
<evidence type="ECO:0000256" key="1">
    <source>
        <dbReference type="SAM" id="SignalP"/>
    </source>
</evidence>
<organism evidence="3">
    <name type="scientific">Octopus bimaculoides</name>
    <name type="common">California two-spotted octopus</name>
    <dbReference type="NCBI Taxonomy" id="37653"/>
    <lineage>
        <taxon>Eukaryota</taxon>
        <taxon>Metazoa</taxon>
        <taxon>Spiralia</taxon>
        <taxon>Lophotrochozoa</taxon>
        <taxon>Mollusca</taxon>
        <taxon>Cephalopoda</taxon>
        <taxon>Coleoidea</taxon>
        <taxon>Octopodiformes</taxon>
        <taxon>Octopoda</taxon>
        <taxon>Incirrata</taxon>
        <taxon>Octopodidae</taxon>
        <taxon>Octopus</taxon>
    </lineage>
</organism>
<dbReference type="SUPFAM" id="SSF103575">
    <property type="entry name" value="Plexin repeat"/>
    <property type="match status" value="1"/>
</dbReference>
<name>A0A0L8GNJ5_OCTBM</name>
<evidence type="ECO:0000259" key="2">
    <source>
        <dbReference type="Pfam" id="PF17205"/>
    </source>
</evidence>
<evidence type="ECO:0000313" key="3">
    <source>
        <dbReference type="EMBL" id="KOF78551.1"/>
    </source>
</evidence>
<gene>
    <name evidence="3" type="ORF">OCBIM_22030640mg</name>
</gene>
<dbReference type="EMBL" id="KQ421039">
    <property type="protein sequence ID" value="KOF78551.1"/>
    <property type="molecule type" value="Genomic_DNA"/>
</dbReference>
<dbReference type="Pfam" id="PF17205">
    <property type="entry name" value="PSI_integrin"/>
    <property type="match status" value="1"/>
</dbReference>
<dbReference type="InterPro" id="IPR033760">
    <property type="entry name" value="Integrin_beta_N"/>
</dbReference>
<dbReference type="AlphaFoldDB" id="A0A0L8GNJ5"/>
<feature type="signal peptide" evidence="1">
    <location>
        <begin position="1"/>
        <end position="26"/>
    </location>
</feature>
<accession>A0A0L8GNJ5</accession>
<reference evidence="3" key="1">
    <citation type="submission" date="2015-07" db="EMBL/GenBank/DDBJ databases">
        <title>MeaNS - Measles Nucleotide Surveillance Program.</title>
        <authorList>
            <person name="Tran T."/>
            <person name="Druce J."/>
        </authorList>
    </citation>
    <scope>NUCLEOTIDE SEQUENCE</scope>
    <source>
        <strain evidence="3">UCB-OBI-ISO-001</strain>
        <tissue evidence="3">Gonad</tissue>
    </source>
</reference>
<feature type="domain" description="Integrin beta N-terminal" evidence="2">
    <location>
        <begin position="37"/>
        <end position="60"/>
    </location>
</feature>